<reference evidence="3" key="1">
    <citation type="journal article" date="2015" name="PLoS Genet.">
        <title>Genome Sequence and Transcriptome Analyses of Chrysochromulina tobin: Metabolic Tools for Enhanced Algal Fitness in the Prominent Order Prymnesiales (Haptophyceae).</title>
        <authorList>
            <person name="Hovde B.T."/>
            <person name="Deodato C.R."/>
            <person name="Hunsperger H.M."/>
            <person name="Ryken S.A."/>
            <person name="Yost W."/>
            <person name="Jha R.K."/>
            <person name="Patterson J."/>
            <person name="Monnat R.J. Jr."/>
            <person name="Barlow S.B."/>
            <person name="Starkenburg S.R."/>
            <person name="Cattolico R.A."/>
        </authorList>
    </citation>
    <scope>NUCLEOTIDE SEQUENCE</scope>
    <source>
        <strain evidence="3">CCMP291</strain>
    </source>
</reference>
<evidence type="ECO:0000313" key="3">
    <source>
        <dbReference type="Proteomes" id="UP000037460"/>
    </source>
</evidence>
<keyword evidence="1" id="KW-0472">Membrane</keyword>
<organism evidence="2 3">
    <name type="scientific">Chrysochromulina tobinii</name>
    <dbReference type="NCBI Taxonomy" id="1460289"/>
    <lineage>
        <taxon>Eukaryota</taxon>
        <taxon>Haptista</taxon>
        <taxon>Haptophyta</taxon>
        <taxon>Prymnesiophyceae</taxon>
        <taxon>Prymnesiales</taxon>
        <taxon>Chrysochromulinaceae</taxon>
        <taxon>Chrysochromulina</taxon>
    </lineage>
</organism>
<evidence type="ECO:0000256" key="1">
    <source>
        <dbReference type="SAM" id="Phobius"/>
    </source>
</evidence>
<proteinExistence type="predicted"/>
<comment type="caution">
    <text evidence="2">The sequence shown here is derived from an EMBL/GenBank/DDBJ whole genome shotgun (WGS) entry which is preliminary data.</text>
</comment>
<gene>
    <name evidence="2" type="ORF">Ctob_000490</name>
</gene>
<evidence type="ECO:0000313" key="2">
    <source>
        <dbReference type="EMBL" id="KOO21078.1"/>
    </source>
</evidence>
<keyword evidence="1" id="KW-0812">Transmembrane</keyword>
<sequence length="178" mass="18893">MLSVVVAAAISFAPNAAPVQIVGIRANAPVMSAQPMNRRSAVLSAAAAAAALPLMARAEIYQGGTSLGMKSDKDYLAGSDDALAAIAARANKANEEEKRRKAEEYARAVERGDSEKANALAPVLVGLVGGGSIVFSLPFFYKNLMRLGLRWASVVNKDIKQEDFDKNYNPKAKGGKRR</sequence>
<dbReference type="EMBL" id="JWZX01003391">
    <property type="protein sequence ID" value="KOO21078.1"/>
    <property type="molecule type" value="Genomic_DNA"/>
</dbReference>
<feature type="transmembrane region" description="Helical" evidence="1">
    <location>
        <begin position="119"/>
        <end position="141"/>
    </location>
</feature>
<name>A0A0M0J4C4_9EUKA</name>
<accession>A0A0M0J4C4</accession>
<keyword evidence="1" id="KW-1133">Transmembrane helix</keyword>
<keyword evidence="3" id="KW-1185">Reference proteome</keyword>
<feature type="transmembrane region" description="Helical" evidence="1">
    <location>
        <begin position="42"/>
        <end position="60"/>
    </location>
</feature>
<dbReference type="AlphaFoldDB" id="A0A0M0J4C4"/>
<dbReference type="Proteomes" id="UP000037460">
    <property type="component" value="Unassembled WGS sequence"/>
</dbReference>
<protein>
    <submittedName>
        <fullName evidence="2">Uncharacterized protein</fullName>
    </submittedName>
</protein>